<keyword evidence="1" id="KW-0732">Signal</keyword>
<evidence type="ECO:0000313" key="3">
    <source>
        <dbReference type="Proteomes" id="UP001430679"/>
    </source>
</evidence>
<reference evidence="2" key="1">
    <citation type="submission" date="2021-11" db="EMBL/GenBank/DDBJ databases">
        <title>Description of novel Flavobacterium species.</title>
        <authorList>
            <person name="Saticioglu I.B."/>
            <person name="Ay H."/>
            <person name="Altun S."/>
            <person name="Duman M."/>
        </authorList>
    </citation>
    <scope>NUCLEOTIDE SEQUENCE</scope>
    <source>
        <strain evidence="2">F-30</strain>
    </source>
</reference>
<evidence type="ECO:0000256" key="1">
    <source>
        <dbReference type="SAM" id="SignalP"/>
    </source>
</evidence>
<sequence length="159" mass="18004">MKTILYFTGILSLFFLFSCADKTNENALNKDASLPDVLLDKVSGLQVINSSINNKKHTTSLLYGNQKTVERLKSDELNLKKGEKLVWITWHQKSDPNWIGAIIPGKLLSLEILESNGEKEGFNYQKFEGNKMELQKDTLGSAHRIKELLNQKKANVPQL</sequence>
<dbReference type="RefSeq" id="WP_230037756.1">
    <property type="nucleotide sequence ID" value="NZ_JAJJMM010000001.1"/>
</dbReference>
<dbReference type="PROSITE" id="PS51257">
    <property type="entry name" value="PROKAR_LIPOPROTEIN"/>
    <property type="match status" value="1"/>
</dbReference>
<feature type="chain" id="PRO_5046308932" evidence="1">
    <location>
        <begin position="21"/>
        <end position="159"/>
    </location>
</feature>
<dbReference type="EMBL" id="JAJJMM010000001">
    <property type="protein sequence ID" value="MCC9064643.1"/>
    <property type="molecule type" value="Genomic_DNA"/>
</dbReference>
<protein>
    <submittedName>
        <fullName evidence="2">Cytochrome P460 family protein</fullName>
    </submittedName>
</protein>
<name>A0ABS8MGP3_9FLAO</name>
<organism evidence="2 3">
    <name type="scientific">Flavobacterium piscisymbiosum</name>
    <dbReference type="NCBI Taxonomy" id="2893753"/>
    <lineage>
        <taxon>Bacteria</taxon>
        <taxon>Pseudomonadati</taxon>
        <taxon>Bacteroidota</taxon>
        <taxon>Flavobacteriia</taxon>
        <taxon>Flavobacteriales</taxon>
        <taxon>Flavobacteriaceae</taxon>
        <taxon>Flavobacterium</taxon>
    </lineage>
</organism>
<feature type="signal peptide" evidence="1">
    <location>
        <begin position="1"/>
        <end position="20"/>
    </location>
</feature>
<keyword evidence="3" id="KW-1185">Reference proteome</keyword>
<comment type="caution">
    <text evidence="2">The sequence shown here is derived from an EMBL/GenBank/DDBJ whole genome shotgun (WGS) entry which is preliminary data.</text>
</comment>
<accession>A0ABS8MGP3</accession>
<gene>
    <name evidence="2" type="ORF">LNP81_16680</name>
</gene>
<proteinExistence type="predicted"/>
<evidence type="ECO:0000313" key="2">
    <source>
        <dbReference type="EMBL" id="MCC9064643.1"/>
    </source>
</evidence>
<dbReference type="Proteomes" id="UP001430679">
    <property type="component" value="Unassembled WGS sequence"/>
</dbReference>